<evidence type="ECO:0000313" key="5">
    <source>
        <dbReference type="Proteomes" id="UP000314982"/>
    </source>
</evidence>
<dbReference type="Gene3D" id="3.90.1150.10">
    <property type="entry name" value="Aspartate Aminotransferase, domain 1"/>
    <property type="match status" value="1"/>
</dbReference>
<reference evidence="4" key="3">
    <citation type="submission" date="2025-09" db="UniProtKB">
        <authorList>
            <consortium name="Ensembl"/>
        </authorList>
    </citation>
    <scope>IDENTIFICATION</scope>
</reference>
<accession>A0A4W5N405</accession>
<dbReference type="PANTHER" id="PTHR11680">
    <property type="entry name" value="SERINE HYDROXYMETHYLTRANSFERASE"/>
    <property type="match status" value="1"/>
</dbReference>
<dbReference type="InterPro" id="IPR015424">
    <property type="entry name" value="PyrdxlP-dep_Trfase"/>
</dbReference>
<dbReference type="PANTHER" id="PTHR11680:SF28">
    <property type="entry name" value="SERINE HYDROXYMETHYLTRANSFERASE, MITOCHONDRIAL"/>
    <property type="match status" value="1"/>
</dbReference>
<dbReference type="AlphaFoldDB" id="A0A4W5N405"/>
<dbReference type="GO" id="GO:0030170">
    <property type="term" value="F:pyridoxal phosphate binding"/>
    <property type="evidence" value="ECO:0007669"/>
    <property type="project" value="TreeGrafter"/>
</dbReference>
<dbReference type="GeneTree" id="ENSGT00390000002762"/>
<dbReference type="GO" id="GO:0004372">
    <property type="term" value="F:glycine hydroxymethyltransferase activity"/>
    <property type="evidence" value="ECO:0007669"/>
    <property type="project" value="TreeGrafter"/>
</dbReference>
<organism evidence="4 5">
    <name type="scientific">Hucho hucho</name>
    <name type="common">huchen</name>
    <dbReference type="NCBI Taxonomy" id="62062"/>
    <lineage>
        <taxon>Eukaryota</taxon>
        <taxon>Metazoa</taxon>
        <taxon>Chordata</taxon>
        <taxon>Craniata</taxon>
        <taxon>Vertebrata</taxon>
        <taxon>Euteleostomi</taxon>
        <taxon>Actinopterygii</taxon>
        <taxon>Neopterygii</taxon>
        <taxon>Teleostei</taxon>
        <taxon>Protacanthopterygii</taxon>
        <taxon>Salmoniformes</taxon>
        <taxon>Salmonidae</taxon>
        <taxon>Salmoninae</taxon>
        <taxon>Hucho</taxon>
    </lineage>
</organism>
<dbReference type="GO" id="GO:0019264">
    <property type="term" value="P:glycine biosynthetic process from serine"/>
    <property type="evidence" value="ECO:0007669"/>
    <property type="project" value="TreeGrafter"/>
</dbReference>
<dbReference type="Ensembl" id="ENSHHUT00000045938.1">
    <property type="protein sequence ID" value="ENSHHUP00000044290.1"/>
    <property type="gene ID" value="ENSHHUG00000027121.1"/>
</dbReference>
<protein>
    <submittedName>
        <fullName evidence="4">Serine hydroxymethyltransferase 2 (mitochondrial)</fullName>
    </submittedName>
</protein>
<comment type="cofactor">
    <cofactor evidence="1">
        <name>pyridoxal 5'-phosphate</name>
        <dbReference type="ChEBI" id="CHEBI:597326"/>
    </cofactor>
</comment>
<evidence type="ECO:0000259" key="3">
    <source>
        <dbReference type="Pfam" id="PF00464"/>
    </source>
</evidence>
<evidence type="ECO:0000313" key="4">
    <source>
        <dbReference type="Ensembl" id="ENSHHUP00000044290.1"/>
    </source>
</evidence>
<keyword evidence="5" id="KW-1185">Reference proteome</keyword>
<dbReference type="GO" id="GO:0005739">
    <property type="term" value="C:mitochondrion"/>
    <property type="evidence" value="ECO:0007669"/>
    <property type="project" value="TreeGrafter"/>
</dbReference>
<dbReference type="InterPro" id="IPR039429">
    <property type="entry name" value="SHMT-like_dom"/>
</dbReference>
<evidence type="ECO:0000256" key="2">
    <source>
        <dbReference type="ARBA" id="ARBA00022898"/>
    </source>
</evidence>
<sequence>MPRWLSAAWGQGGVSMQLPVILAQEDPEMWGLLQKEDRQCRGLELILSENFCKLAALKYLPRSACLSLLLPIQLCTEVKAYLLADVAHISGLVAAKAVPSPFKYADMVTSITHKLTCPCSLAGLIFYPKGVRSVDKGKEIQYDLEDRINFSVFPFSVRGLPHNHAIAGVAVTLKQVQRCRAFPCLPFLFSSSGTENHLVLVDLRPEAIDGARAERVLELVSITACPWDKSALTPGGLRLGAPALTSRQFKEARLFIAEVVNIFSLLLSPGKLADFKNFLLEDPETVARIAELRKRVEAFAWPFPMPGFKDH</sequence>
<dbReference type="InterPro" id="IPR049943">
    <property type="entry name" value="Ser_HO-MeTrfase-like"/>
</dbReference>
<name>A0A4W5N405_9TELE</name>
<dbReference type="InterPro" id="IPR015422">
    <property type="entry name" value="PyrdxlP-dep_Trfase_small"/>
</dbReference>
<reference evidence="4" key="2">
    <citation type="submission" date="2025-08" db="UniProtKB">
        <authorList>
            <consortium name="Ensembl"/>
        </authorList>
    </citation>
    <scope>IDENTIFICATION</scope>
</reference>
<dbReference type="STRING" id="62062.ENSHHUP00000044290"/>
<dbReference type="Gene3D" id="3.40.640.10">
    <property type="entry name" value="Type I PLP-dependent aspartate aminotransferase-like (Major domain)"/>
    <property type="match status" value="1"/>
</dbReference>
<evidence type="ECO:0000256" key="1">
    <source>
        <dbReference type="ARBA" id="ARBA00001933"/>
    </source>
</evidence>
<keyword evidence="2" id="KW-0663">Pyridoxal phosphate</keyword>
<proteinExistence type="predicted"/>
<dbReference type="SUPFAM" id="SSF53383">
    <property type="entry name" value="PLP-dependent transferases"/>
    <property type="match status" value="1"/>
</dbReference>
<dbReference type="Proteomes" id="UP000314982">
    <property type="component" value="Unassembled WGS sequence"/>
</dbReference>
<feature type="domain" description="Serine hydroxymethyltransferase-like" evidence="3">
    <location>
        <begin position="74"/>
        <end position="254"/>
    </location>
</feature>
<dbReference type="UniPathway" id="UPA00193"/>
<dbReference type="Pfam" id="PF00464">
    <property type="entry name" value="SHMT"/>
    <property type="match status" value="1"/>
</dbReference>
<reference evidence="5" key="1">
    <citation type="submission" date="2018-06" db="EMBL/GenBank/DDBJ databases">
        <title>Genome assembly of Danube salmon.</title>
        <authorList>
            <person name="Macqueen D.J."/>
            <person name="Gundappa M.K."/>
        </authorList>
    </citation>
    <scope>NUCLEOTIDE SEQUENCE [LARGE SCALE GENOMIC DNA]</scope>
</reference>
<dbReference type="GO" id="GO:0035999">
    <property type="term" value="P:tetrahydrofolate interconversion"/>
    <property type="evidence" value="ECO:0007669"/>
    <property type="project" value="UniProtKB-UniPathway"/>
</dbReference>
<dbReference type="InterPro" id="IPR015421">
    <property type="entry name" value="PyrdxlP-dep_Trfase_major"/>
</dbReference>